<dbReference type="CDD" id="cd01991">
    <property type="entry name" value="Asn_synthase_B_C"/>
    <property type="match status" value="1"/>
</dbReference>
<comment type="similarity">
    <text evidence="1">Belongs to the asparagine synthetase family.</text>
</comment>
<protein>
    <recommendedName>
        <fullName evidence="5">Putative asparagine synthetase [glutamine-hydrolyzing]</fullName>
        <ecNumber evidence="5">6.3.5.4</ecNumber>
    </recommendedName>
</protein>
<dbReference type="PANTHER" id="PTHR43284:SF1">
    <property type="entry name" value="ASPARAGINE SYNTHETASE"/>
    <property type="match status" value="1"/>
</dbReference>
<dbReference type="Gene3D" id="3.40.50.620">
    <property type="entry name" value="HUPs"/>
    <property type="match status" value="2"/>
</dbReference>
<keyword evidence="3 5" id="KW-0067">ATP-binding</keyword>
<comment type="caution">
    <text evidence="8">The sequence shown here is derived from an EMBL/GenBank/DDBJ whole genome shotgun (WGS) entry which is preliminary data.</text>
</comment>
<dbReference type="PIRSF" id="PIRSF001589">
    <property type="entry name" value="Asn_synthetase_glu-h"/>
    <property type="match status" value="1"/>
</dbReference>
<comment type="catalytic activity">
    <reaction evidence="5">
        <text>L-aspartate + L-glutamine + ATP + H2O = L-asparagine + L-glutamate + AMP + diphosphate + H(+)</text>
        <dbReference type="Rhea" id="RHEA:12228"/>
        <dbReference type="ChEBI" id="CHEBI:15377"/>
        <dbReference type="ChEBI" id="CHEBI:15378"/>
        <dbReference type="ChEBI" id="CHEBI:29985"/>
        <dbReference type="ChEBI" id="CHEBI:29991"/>
        <dbReference type="ChEBI" id="CHEBI:30616"/>
        <dbReference type="ChEBI" id="CHEBI:33019"/>
        <dbReference type="ChEBI" id="CHEBI:58048"/>
        <dbReference type="ChEBI" id="CHEBI:58359"/>
        <dbReference type="ChEBI" id="CHEBI:456215"/>
        <dbReference type="EC" id="6.3.5.4"/>
    </reaction>
</comment>
<sequence length="674" mass="78455">MCGFTAILSLNNNPFSISLCKNTGDLINHRGPDDEGYLFFMGEDFQNYKIYGGEDTPESVLQSHIQYCPNRLISLDKNFDCKLAFCHRRLSIIDLSPTGHQPMCYKNRYWIVYNGEIYNYIEIKKELITLGHTFISQSDTEVILAAYDEWGVECQHHFIGMWAFLIFDTKKGILFGSRDRFGIKPLYYWFSEEGFLSFASEIKAFTAVPGWKPILNSQIAYDFLIHGISDHTSETFFRGLFQLRGGEYFQNNIEELHDSLSVKKWYTINREELPDHLEEIQDQYLAKLSDSISIHLRSDVPVGSCLSGGLDSSAIVSLIYKSRQNNSNNQQQQTFSACSDQKQWDETDYINEVLKGKDISPHFIIPDVEGLFDTLKQLLWHQDEPFGSTSIYAQWLVFQSAKANNIKVLLDGQGADEVIGGYHYFHDIHIANLLLKRKIRKLIQESIAIHKLHSRGYLDIMKSSLYFIFCNSRIGKPYLIHYEKEKLTPDWLDVDKLQSNLSLPLLLPESGKEKDLFTRYCYHQTFYTSLPALLHYEDRNSMAHSLESRVPYLDNRFVEYIINLPEKCKIHGAITKYIMRFALKSILPDRVRCRMDKMGFITAEEYWIKVTYQDAFQSSLELAIKNSKGIIKPEAMNYFKKMVSGKIPFSNIVWRIIIFGFWMEMFKVELFERK</sequence>
<dbReference type="Pfam" id="PF13537">
    <property type="entry name" value="GATase_7"/>
    <property type="match status" value="1"/>
</dbReference>
<reference evidence="8 9" key="1">
    <citation type="submission" date="2018-05" db="EMBL/GenBank/DDBJ databases">
        <title>Draft genome of Methanospirillum stamsii Pt1.</title>
        <authorList>
            <person name="Dueholm M.S."/>
            <person name="Nielsen P.H."/>
            <person name="Bakmann L.F."/>
            <person name="Otzen D.E."/>
        </authorList>
    </citation>
    <scope>NUCLEOTIDE SEQUENCE [LARGE SCALE GENOMIC DNA]</scope>
    <source>
        <strain evidence="8 9">Pt1</strain>
    </source>
</reference>
<dbReference type="EC" id="6.3.5.4" evidence="5"/>
<accession>A0A2V2MPR3</accession>
<feature type="domain" description="Glutamine amidotransferase type-2" evidence="7">
    <location>
        <begin position="2"/>
        <end position="254"/>
    </location>
</feature>
<dbReference type="NCBIfam" id="TIGR01536">
    <property type="entry name" value="asn_synth_AEB"/>
    <property type="match status" value="1"/>
</dbReference>
<keyword evidence="4" id="KW-0315">Glutamine amidotransferase</keyword>
<dbReference type="EMBL" id="QGMZ01000047">
    <property type="protein sequence ID" value="PWR70092.1"/>
    <property type="molecule type" value="Genomic_DNA"/>
</dbReference>
<dbReference type="RefSeq" id="WP_109942215.1">
    <property type="nucleotide sequence ID" value="NZ_CP176366.1"/>
</dbReference>
<dbReference type="InterPro" id="IPR029055">
    <property type="entry name" value="Ntn_hydrolases_N"/>
</dbReference>
<dbReference type="Proteomes" id="UP000245934">
    <property type="component" value="Unassembled WGS sequence"/>
</dbReference>
<evidence type="ECO:0000313" key="9">
    <source>
        <dbReference type="Proteomes" id="UP000245934"/>
    </source>
</evidence>
<evidence type="ECO:0000256" key="1">
    <source>
        <dbReference type="ARBA" id="ARBA00005752"/>
    </source>
</evidence>
<evidence type="ECO:0000259" key="7">
    <source>
        <dbReference type="PROSITE" id="PS51278"/>
    </source>
</evidence>
<dbReference type="Pfam" id="PF00733">
    <property type="entry name" value="Asn_synthase"/>
    <property type="match status" value="1"/>
</dbReference>
<evidence type="ECO:0000256" key="5">
    <source>
        <dbReference type="PIRNR" id="PIRNR001589"/>
    </source>
</evidence>
<dbReference type="GO" id="GO:0004066">
    <property type="term" value="F:asparagine synthase (glutamine-hydrolyzing) activity"/>
    <property type="evidence" value="ECO:0007669"/>
    <property type="project" value="UniProtKB-EC"/>
</dbReference>
<dbReference type="PANTHER" id="PTHR43284">
    <property type="entry name" value="ASPARAGINE SYNTHETASE (GLUTAMINE-HYDROLYZING)"/>
    <property type="match status" value="1"/>
</dbReference>
<dbReference type="GO" id="GO:0006529">
    <property type="term" value="P:asparagine biosynthetic process"/>
    <property type="evidence" value="ECO:0007669"/>
    <property type="project" value="InterPro"/>
</dbReference>
<proteinExistence type="inferred from homology"/>
<dbReference type="GeneID" id="97608609"/>
<dbReference type="AlphaFoldDB" id="A0A2V2MPR3"/>
<keyword evidence="2 5" id="KW-0547">Nucleotide-binding</keyword>
<dbReference type="SUPFAM" id="SSF56235">
    <property type="entry name" value="N-terminal nucleophile aminohydrolases (Ntn hydrolases)"/>
    <property type="match status" value="1"/>
</dbReference>
<dbReference type="SUPFAM" id="SSF52402">
    <property type="entry name" value="Adenine nucleotide alpha hydrolases-like"/>
    <property type="match status" value="1"/>
</dbReference>
<feature type="binding site" evidence="6">
    <location>
        <position position="139"/>
    </location>
    <ligand>
        <name>L-glutamine</name>
        <dbReference type="ChEBI" id="CHEBI:58359"/>
    </ligand>
</feature>
<dbReference type="InterPro" id="IPR033738">
    <property type="entry name" value="AsnB_N"/>
</dbReference>
<dbReference type="CDD" id="cd00712">
    <property type="entry name" value="AsnB"/>
    <property type="match status" value="1"/>
</dbReference>
<evidence type="ECO:0000256" key="4">
    <source>
        <dbReference type="ARBA" id="ARBA00022962"/>
    </source>
</evidence>
<dbReference type="InterPro" id="IPR001962">
    <property type="entry name" value="Asn_synthase"/>
</dbReference>
<evidence type="ECO:0000256" key="3">
    <source>
        <dbReference type="ARBA" id="ARBA00022840"/>
    </source>
</evidence>
<dbReference type="InterPro" id="IPR017932">
    <property type="entry name" value="GATase_2_dom"/>
</dbReference>
<dbReference type="InterPro" id="IPR014729">
    <property type="entry name" value="Rossmann-like_a/b/a_fold"/>
</dbReference>
<dbReference type="Gene3D" id="3.60.20.10">
    <property type="entry name" value="Glutamine Phosphoribosylpyrophosphate, subunit 1, domain 1"/>
    <property type="match status" value="1"/>
</dbReference>
<dbReference type="PROSITE" id="PS51278">
    <property type="entry name" value="GATASE_TYPE_2"/>
    <property type="match status" value="1"/>
</dbReference>
<evidence type="ECO:0000256" key="2">
    <source>
        <dbReference type="ARBA" id="ARBA00022741"/>
    </source>
</evidence>
<evidence type="ECO:0000256" key="6">
    <source>
        <dbReference type="PIRSR" id="PIRSR001589-2"/>
    </source>
</evidence>
<dbReference type="InterPro" id="IPR051786">
    <property type="entry name" value="ASN_synthetase/amidase"/>
</dbReference>
<evidence type="ECO:0000313" key="8">
    <source>
        <dbReference type="EMBL" id="PWR70092.1"/>
    </source>
</evidence>
<dbReference type="GO" id="GO:0005524">
    <property type="term" value="F:ATP binding"/>
    <property type="evidence" value="ECO:0007669"/>
    <property type="project" value="UniProtKB-KW"/>
</dbReference>
<keyword evidence="9" id="KW-1185">Reference proteome</keyword>
<organism evidence="8 9">
    <name type="scientific">Methanospirillum stamsii</name>
    <dbReference type="NCBI Taxonomy" id="1277351"/>
    <lineage>
        <taxon>Archaea</taxon>
        <taxon>Methanobacteriati</taxon>
        <taxon>Methanobacteriota</taxon>
        <taxon>Stenosarchaea group</taxon>
        <taxon>Methanomicrobia</taxon>
        <taxon>Methanomicrobiales</taxon>
        <taxon>Methanospirillaceae</taxon>
        <taxon>Methanospirillum</taxon>
    </lineage>
</organism>
<gene>
    <name evidence="8" type="primary">asnB</name>
    <name evidence="8" type="ORF">DLD82_16395</name>
</gene>
<name>A0A2V2MPR3_9EURY</name>
<dbReference type="GO" id="GO:0005829">
    <property type="term" value="C:cytosol"/>
    <property type="evidence" value="ECO:0007669"/>
    <property type="project" value="TreeGrafter"/>
</dbReference>
<dbReference type="InterPro" id="IPR006426">
    <property type="entry name" value="Asn_synth_AEB"/>
</dbReference>